<keyword evidence="5" id="KW-0997">Cell inner membrane</keyword>
<feature type="transmembrane region" description="Helical" evidence="11">
    <location>
        <begin position="12"/>
        <end position="33"/>
    </location>
</feature>
<proteinExistence type="inferred from homology"/>
<evidence type="ECO:0000256" key="10">
    <source>
        <dbReference type="SAM" id="MobiDB-lite"/>
    </source>
</evidence>
<dbReference type="SUPFAM" id="SSF74653">
    <property type="entry name" value="TolA/TonB C-terminal domain"/>
    <property type="match status" value="1"/>
</dbReference>
<evidence type="ECO:0000256" key="11">
    <source>
        <dbReference type="SAM" id="Phobius"/>
    </source>
</evidence>
<evidence type="ECO:0000256" key="6">
    <source>
        <dbReference type="ARBA" id="ARBA00022692"/>
    </source>
</evidence>
<dbReference type="PROSITE" id="PS52015">
    <property type="entry name" value="TONB_CTD"/>
    <property type="match status" value="1"/>
</dbReference>
<reference evidence="13 14" key="1">
    <citation type="submission" date="2019-03" db="EMBL/GenBank/DDBJ databases">
        <title>Genome sequence of Sphingomonas sp. 17J27-24.</title>
        <authorList>
            <person name="Kim M."/>
            <person name="Maeng S."/>
            <person name="Sathiyaraj S."/>
        </authorList>
    </citation>
    <scope>NUCLEOTIDE SEQUENCE [LARGE SCALE GENOMIC DNA]</scope>
    <source>
        <strain evidence="13 14">17J27-24</strain>
    </source>
</reference>
<keyword evidence="7" id="KW-0653">Protein transport</keyword>
<evidence type="ECO:0000259" key="12">
    <source>
        <dbReference type="PROSITE" id="PS52015"/>
    </source>
</evidence>
<dbReference type="InterPro" id="IPR006260">
    <property type="entry name" value="TonB/TolA_C"/>
</dbReference>
<keyword evidence="4" id="KW-1003">Cell membrane</keyword>
<keyword evidence="9 11" id="KW-0472">Membrane</keyword>
<accession>A0A4Y8ZPA1</accession>
<keyword evidence="8 11" id="KW-1133">Transmembrane helix</keyword>
<dbReference type="InterPro" id="IPR037682">
    <property type="entry name" value="TonB_C"/>
</dbReference>
<dbReference type="GO" id="GO:0055085">
    <property type="term" value="P:transmembrane transport"/>
    <property type="evidence" value="ECO:0007669"/>
    <property type="project" value="InterPro"/>
</dbReference>
<dbReference type="NCBIfam" id="TIGR01352">
    <property type="entry name" value="tonB_Cterm"/>
    <property type="match status" value="1"/>
</dbReference>
<evidence type="ECO:0000256" key="9">
    <source>
        <dbReference type="ARBA" id="ARBA00023136"/>
    </source>
</evidence>
<evidence type="ECO:0000256" key="4">
    <source>
        <dbReference type="ARBA" id="ARBA00022475"/>
    </source>
</evidence>
<dbReference type="PANTHER" id="PTHR33446">
    <property type="entry name" value="PROTEIN TONB-RELATED"/>
    <property type="match status" value="1"/>
</dbReference>
<dbReference type="EMBL" id="SPDV01000035">
    <property type="protein sequence ID" value="TFI57267.1"/>
    <property type="molecule type" value="Genomic_DNA"/>
</dbReference>
<comment type="caution">
    <text evidence="13">The sequence shown here is derived from an EMBL/GenBank/DDBJ whole genome shotgun (WGS) entry which is preliminary data.</text>
</comment>
<dbReference type="InterPro" id="IPR051045">
    <property type="entry name" value="TonB-dependent_transducer"/>
</dbReference>
<evidence type="ECO:0000256" key="2">
    <source>
        <dbReference type="ARBA" id="ARBA00006555"/>
    </source>
</evidence>
<dbReference type="GO" id="GO:0005886">
    <property type="term" value="C:plasma membrane"/>
    <property type="evidence" value="ECO:0007669"/>
    <property type="project" value="UniProtKB-SubCell"/>
</dbReference>
<dbReference type="RefSeq" id="WP_135088816.1">
    <property type="nucleotide sequence ID" value="NZ_SPDV01000035.1"/>
</dbReference>
<dbReference type="GO" id="GO:0015031">
    <property type="term" value="P:protein transport"/>
    <property type="evidence" value="ECO:0007669"/>
    <property type="project" value="UniProtKB-KW"/>
</dbReference>
<protein>
    <submittedName>
        <fullName evidence="13">Energy transducer TonB</fullName>
    </submittedName>
</protein>
<evidence type="ECO:0000256" key="5">
    <source>
        <dbReference type="ARBA" id="ARBA00022519"/>
    </source>
</evidence>
<feature type="compositionally biased region" description="Pro residues" evidence="10">
    <location>
        <begin position="53"/>
        <end position="62"/>
    </location>
</feature>
<organism evidence="13 14">
    <name type="scientific">Sphingomonas parva</name>
    <dbReference type="NCBI Taxonomy" id="2555898"/>
    <lineage>
        <taxon>Bacteria</taxon>
        <taxon>Pseudomonadati</taxon>
        <taxon>Pseudomonadota</taxon>
        <taxon>Alphaproteobacteria</taxon>
        <taxon>Sphingomonadales</taxon>
        <taxon>Sphingomonadaceae</taxon>
        <taxon>Sphingomonas</taxon>
    </lineage>
</organism>
<name>A0A4Y8ZPA1_9SPHN</name>
<evidence type="ECO:0000256" key="8">
    <source>
        <dbReference type="ARBA" id="ARBA00022989"/>
    </source>
</evidence>
<keyword evidence="6 11" id="KW-0812">Transmembrane</keyword>
<dbReference type="OrthoDB" id="7585155at2"/>
<evidence type="ECO:0000256" key="7">
    <source>
        <dbReference type="ARBA" id="ARBA00022927"/>
    </source>
</evidence>
<feature type="region of interest" description="Disordered" evidence="10">
    <location>
        <begin position="48"/>
        <end position="68"/>
    </location>
</feature>
<dbReference type="Gene3D" id="3.30.1150.10">
    <property type="match status" value="1"/>
</dbReference>
<keyword evidence="3" id="KW-0813">Transport</keyword>
<feature type="domain" description="TonB C-terminal" evidence="12">
    <location>
        <begin position="132"/>
        <end position="225"/>
    </location>
</feature>
<dbReference type="Proteomes" id="UP000298213">
    <property type="component" value="Unassembled WGS sequence"/>
</dbReference>
<gene>
    <name evidence="13" type="ORF">E2493_16330</name>
</gene>
<comment type="subcellular location">
    <subcellularLocation>
        <location evidence="1">Cell inner membrane</location>
        <topology evidence="1">Single-pass membrane protein</topology>
        <orientation evidence="1">Periplasmic side</orientation>
    </subcellularLocation>
</comment>
<dbReference type="AlphaFoldDB" id="A0A4Y8ZPA1"/>
<comment type="similarity">
    <text evidence="2">Belongs to the TonB family.</text>
</comment>
<evidence type="ECO:0000256" key="1">
    <source>
        <dbReference type="ARBA" id="ARBA00004383"/>
    </source>
</evidence>
<sequence length="225" mass="23685">MQGSFAQPTRSNGTAIAIVMAMHAAGITALALAKTEVFKRPPGIIEVTSIPLPKDPPPPPKPVEQVKKQVEPQHISEVFVPEPIVATPVAPVFVETTQTPRVDPPAWTPPGITEAKPLADPPAPEPKKIESARARANLASYVSDADYPAAAIRGEEQGVARFQLSVGTNGRVTGCTITGSSGSSALDAATCRIMKQRARFTPARDSAGNPTTDTVSNAIKWVLPE</sequence>
<evidence type="ECO:0000313" key="13">
    <source>
        <dbReference type="EMBL" id="TFI57267.1"/>
    </source>
</evidence>
<keyword evidence="14" id="KW-1185">Reference proteome</keyword>
<evidence type="ECO:0000313" key="14">
    <source>
        <dbReference type="Proteomes" id="UP000298213"/>
    </source>
</evidence>
<evidence type="ECO:0000256" key="3">
    <source>
        <dbReference type="ARBA" id="ARBA00022448"/>
    </source>
</evidence>
<feature type="region of interest" description="Disordered" evidence="10">
    <location>
        <begin position="100"/>
        <end position="126"/>
    </location>
</feature>
<dbReference type="Pfam" id="PF03544">
    <property type="entry name" value="TonB_C"/>
    <property type="match status" value="1"/>
</dbReference>